<dbReference type="InterPro" id="IPR020904">
    <property type="entry name" value="Sc_DH/Rdtase_CS"/>
</dbReference>
<dbReference type="Pfam" id="PF00106">
    <property type="entry name" value="adh_short"/>
    <property type="match status" value="1"/>
</dbReference>
<dbReference type="InterPro" id="IPR002347">
    <property type="entry name" value="SDR_fam"/>
</dbReference>
<dbReference type="PROSITE" id="PS00061">
    <property type="entry name" value="ADH_SHORT"/>
    <property type="match status" value="1"/>
</dbReference>
<comment type="similarity">
    <text evidence="1">Belongs to the short-chain dehydrogenases/reductases (SDR) family.</text>
</comment>
<reference evidence="4" key="1">
    <citation type="journal article" date="2019" name="Int. J. Syst. Evol. Microbiol.">
        <title>The Global Catalogue of Microorganisms (GCM) 10K type strain sequencing project: providing services to taxonomists for standard genome sequencing and annotation.</title>
        <authorList>
            <consortium name="The Broad Institute Genomics Platform"/>
            <consortium name="The Broad Institute Genome Sequencing Center for Infectious Disease"/>
            <person name="Wu L."/>
            <person name="Ma J."/>
        </authorList>
    </citation>
    <scope>NUCLEOTIDE SEQUENCE [LARGE SCALE GENOMIC DNA]</scope>
    <source>
        <strain evidence="4">JCM 18959</strain>
    </source>
</reference>
<evidence type="ECO:0000256" key="2">
    <source>
        <dbReference type="ARBA" id="ARBA00023002"/>
    </source>
</evidence>
<proteinExistence type="inferred from homology"/>
<dbReference type="Proteomes" id="UP001501407">
    <property type="component" value="Unassembled WGS sequence"/>
</dbReference>
<dbReference type="PRINTS" id="PR00081">
    <property type="entry name" value="GDHRDH"/>
</dbReference>
<dbReference type="SUPFAM" id="SSF51735">
    <property type="entry name" value="NAD(P)-binding Rossmann-fold domains"/>
    <property type="match status" value="1"/>
</dbReference>
<dbReference type="PANTHER" id="PTHR43669:SF14">
    <property type="entry name" value="OXIDOREDUCTASE"/>
    <property type="match status" value="1"/>
</dbReference>
<name>A0ABP9M6Y3_9MICO</name>
<organism evidence="3 4">
    <name type="scientific">Microbacterium yannicii</name>
    <dbReference type="NCBI Taxonomy" id="671622"/>
    <lineage>
        <taxon>Bacteria</taxon>
        <taxon>Bacillati</taxon>
        <taxon>Actinomycetota</taxon>
        <taxon>Actinomycetes</taxon>
        <taxon>Micrococcales</taxon>
        <taxon>Microbacteriaceae</taxon>
        <taxon>Microbacterium</taxon>
    </lineage>
</organism>
<dbReference type="InterPro" id="IPR036291">
    <property type="entry name" value="NAD(P)-bd_dom_sf"/>
</dbReference>
<dbReference type="PANTHER" id="PTHR43669">
    <property type="entry name" value="5-KETO-D-GLUCONATE 5-REDUCTASE"/>
    <property type="match status" value="1"/>
</dbReference>
<keyword evidence="4" id="KW-1185">Reference proteome</keyword>
<gene>
    <name evidence="3" type="ORF">GCM10025760_20140</name>
</gene>
<dbReference type="RefSeq" id="WP_194414811.1">
    <property type="nucleotide sequence ID" value="NZ_BAABKZ010000002.1"/>
</dbReference>
<evidence type="ECO:0000313" key="4">
    <source>
        <dbReference type="Proteomes" id="UP001501407"/>
    </source>
</evidence>
<evidence type="ECO:0000313" key="3">
    <source>
        <dbReference type="EMBL" id="GAA5092041.1"/>
    </source>
</evidence>
<sequence>MLAAKRIIVTGAGQGLGRAYAIAAAEAGASVVVGDIDGDAAAQTVEAIRASGGHAVAVTGSVADWAVARALTERCLREYGGVDGVVANAAIMRSADPWDENEADLRAIAEVNILGVQFTARHAMRAMVESGRGGSVVTVVSGARDGIAGMSAYGASKGAVAAMTANWALAGRAHGIRVNAISPLGLTRMSQADHRSDRPPMPDPSRVAPVVTALLSDASAPMTGAVLRFDGTTLGRYGSSLRTVAASPTGWQVEDIAAALVAEEEQ</sequence>
<keyword evidence="2" id="KW-0560">Oxidoreductase</keyword>
<protein>
    <submittedName>
        <fullName evidence="3">SDR family oxidoreductase</fullName>
    </submittedName>
</protein>
<accession>A0ABP9M6Y3</accession>
<comment type="caution">
    <text evidence="3">The sequence shown here is derived from an EMBL/GenBank/DDBJ whole genome shotgun (WGS) entry which is preliminary data.</text>
</comment>
<dbReference type="EMBL" id="BAABKZ010000002">
    <property type="protein sequence ID" value="GAA5092041.1"/>
    <property type="molecule type" value="Genomic_DNA"/>
</dbReference>
<evidence type="ECO:0000256" key="1">
    <source>
        <dbReference type="ARBA" id="ARBA00006484"/>
    </source>
</evidence>
<dbReference type="CDD" id="cd05233">
    <property type="entry name" value="SDR_c"/>
    <property type="match status" value="1"/>
</dbReference>
<dbReference type="Gene3D" id="3.40.50.720">
    <property type="entry name" value="NAD(P)-binding Rossmann-like Domain"/>
    <property type="match status" value="1"/>
</dbReference>